<organism evidence="9 10">
    <name type="scientific">Mya arenaria</name>
    <name type="common">Soft-shell clam</name>
    <dbReference type="NCBI Taxonomy" id="6604"/>
    <lineage>
        <taxon>Eukaryota</taxon>
        <taxon>Metazoa</taxon>
        <taxon>Spiralia</taxon>
        <taxon>Lophotrochozoa</taxon>
        <taxon>Mollusca</taxon>
        <taxon>Bivalvia</taxon>
        <taxon>Autobranchia</taxon>
        <taxon>Heteroconchia</taxon>
        <taxon>Euheterodonta</taxon>
        <taxon>Imparidentia</taxon>
        <taxon>Neoheterodontei</taxon>
        <taxon>Myida</taxon>
        <taxon>Myoidea</taxon>
        <taxon>Myidae</taxon>
        <taxon>Mya</taxon>
    </lineage>
</organism>
<keyword evidence="7" id="KW-0966">Cell projection</keyword>
<evidence type="ECO:0000256" key="3">
    <source>
        <dbReference type="ARBA" id="ARBA00017206"/>
    </source>
</evidence>
<keyword evidence="6" id="KW-0206">Cytoskeleton</keyword>
<evidence type="ECO:0000256" key="6">
    <source>
        <dbReference type="ARBA" id="ARBA00023212"/>
    </source>
</evidence>
<accession>A0ABY7EDL3</accession>
<evidence type="ECO:0000256" key="5">
    <source>
        <dbReference type="ARBA" id="ARBA00023069"/>
    </source>
</evidence>
<feature type="compositionally biased region" description="Acidic residues" evidence="8">
    <location>
        <begin position="21"/>
        <end position="30"/>
    </location>
</feature>
<comment type="similarity">
    <text evidence="2">Belongs to the IFT46 family.</text>
</comment>
<evidence type="ECO:0000256" key="2">
    <source>
        <dbReference type="ARBA" id="ARBA00007700"/>
    </source>
</evidence>
<keyword evidence="5" id="KW-0969">Cilium</keyword>
<gene>
    <name evidence="9" type="ORF">MAR_021853</name>
</gene>
<evidence type="ECO:0000313" key="10">
    <source>
        <dbReference type="Proteomes" id="UP001164746"/>
    </source>
</evidence>
<protein>
    <recommendedName>
        <fullName evidence="3">Intraflagellar transport protein 46 homolog</fullName>
    </recommendedName>
</protein>
<reference evidence="9" key="1">
    <citation type="submission" date="2022-11" db="EMBL/GenBank/DDBJ databases">
        <title>Centuries of genome instability and evolution in soft-shell clam transmissible cancer (bioRxiv).</title>
        <authorList>
            <person name="Hart S.F.M."/>
            <person name="Yonemitsu M.A."/>
            <person name="Giersch R.M."/>
            <person name="Beal B.F."/>
            <person name="Arriagada G."/>
            <person name="Davis B.W."/>
            <person name="Ostrander E.A."/>
            <person name="Goff S.P."/>
            <person name="Metzger M.J."/>
        </authorList>
    </citation>
    <scope>NUCLEOTIDE SEQUENCE</scope>
    <source>
        <strain evidence="9">MELC-2E11</strain>
        <tissue evidence="9">Siphon/mantle</tissue>
    </source>
</reference>
<dbReference type="PANTHER" id="PTHR13376">
    <property type="entry name" value="INTRAFLAGELLAR TRANSPORT PROTEIN 46 HOMOLOG"/>
    <property type="match status" value="1"/>
</dbReference>
<evidence type="ECO:0000313" key="9">
    <source>
        <dbReference type="EMBL" id="WAR06484.1"/>
    </source>
</evidence>
<sequence length="283" mass="31891">MDDSDEERENARVHQNQPYDESLEVPDGEEVASTYSPTPRVAQGGPGRSQGSTPPDARMSDNSDDDYDDKINPADQQAPPHPMAGAYDPADYENLPVTPEIKELFQYITRYTPQTIELEHKMKPFIPDFIPAVGDIDAFIKINRPDQKPNTLGLSVMDEPCAKQSDPVVLDLQLRAISKQTTDKKLEWPPEFEELLKEVGLPTADLDCDLGEYVELICAMLDIPIYKNTSQHNERVQALHVLFTLFSEFKNSQHFKSLAEENQLDNALKGGEFEDQGPDRFVL</sequence>
<keyword evidence="4" id="KW-0963">Cytoplasm</keyword>
<keyword evidence="10" id="KW-1185">Reference proteome</keyword>
<dbReference type="EMBL" id="CP111016">
    <property type="protein sequence ID" value="WAR06484.1"/>
    <property type="molecule type" value="Genomic_DNA"/>
</dbReference>
<evidence type="ECO:0000256" key="7">
    <source>
        <dbReference type="ARBA" id="ARBA00023273"/>
    </source>
</evidence>
<proteinExistence type="inferred from homology"/>
<name>A0ABY7EDL3_MYAAR</name>
<evidence type="ECO:0000256" key="8">
    <source>
        <dbReference type="SAM" id="MobiDB-lite"/>
    </source>
</evidence>
<dbReference type="InterPro" id="IPR022088">
    <property type="entry name" value="Intraflagellar_transp_cmplxB"/>
</dbReference>
<dbReference type="PANTHER" id="PTHR13376:SF0">
    <property type="entry name" value="INTRAFLAGELLAR TRANSPORT PROTEIN 46 HOMOLOG"/>
    <property type="match status" value="1"/>
</dbReference>
<evidence type="ECO:0000256" key="1">
    <source>
        <dbReference type="ARBA" id="ARBA00004120"/>
    </source>
</evidence>
<dbReference type="Proteomes" id="UP001164746">
    <property type="component" value="Chromosome 5"/>
</dbReference>
<comment type="subcellular location">
    <subcellularLocation>
        <location evidence="1">Cytoplasm</location>
        <location evidence="1">Cytoskeleton</location>
        <location evidence="1">Cilium basal body</location>
    </subcellularLocation>
</comment>
<evidence type="ECO:0000256" key="4">
    <source>
        <dbReference type="ARBA" id="ARBA00022490"/>
    </source>
</evidence>
<feature type="region of interest" description="Disordered" evidence="8">
    <location>
        <begin position="1"/>
        <end position="88"/>
    </location>
</feature>
<dbReference type="Pfam" id="PF12317">
    <property type="entry name" value="IFT46_B_C"/>
    <property type="match status" value="2"/>
</dbReference>